<dbReference type="InterPro" id="IPR006578">
    <property type="entry name" value="MADF-dom"/>
</dbReference>
<gene>
    <name evidence="4" type="ORF">L1049_021754</name>
</gene>
<dbReference type="InterPro" id="IPR044822">
    <property type="entry name" value="Myb_DNA-bind_4"/>
</dbReference>
<keyword evidence="5" id="KW-1185">Reference proteome</keyword>
<dbReference type="SMART" id="SM00595">
    <property type="entry name" value="MADF"/>
    <property type="match status" value="1"/>
</dbReference>
<organism evidence="4 5">
    <name type="scientific">Liquidambar formosana</name>
    <name type="common">Formosan gum</name>
    <dbReference type="NCBI Taxonomy" id="63359"/>
    <lineage>
        <taxon>Eukaryota</taxon>
        <taxon>Viridiplantae</taxon>
        <taxon>Streptophyta</taxon>
        <taxon>Embryophyta</taxon>
        <taxon>Tracheophyta</taxon>
        <taxon>Spermatophyta</taxon>
        <taxon>Magnoliopsida</taxon>
        <taxon>eudicotyledons</taxon>
        <taxon>Gunneridae</taxon>
        <taxon>Pentapetalae</taxon>
        <taxon>Saxifragales</taxon>
        <taxon>Altingiaceae</taxon>
        <taxon>Liquidambar</taxon>
    </lineage>
</organism>
<dbReference type="EMBL" id="JBBPBK010000011">
    <property type="protein sequence ID" value="KAK9274505.1"/>
    <property type="molecule type" value="Genomic_DNA"/>
</dbReference>
<dbReference type="Pfam" id="PF13837">
    <property type="entry name" value="Myb_DNA-bind_4"/>
    <property type="match status" value="1"/>
</dbReference>
<comment type="caution">
    <text evidence="4">The sequence shown here is derived from an EMBL/GenBank/DDBJ whole genome shotgun (WGS) entry which is preliminary data.</text>
</comment>
<dbReference type="FunFam" id="1.10.10.60:FF:000152">
    <property type="entry name" value="Trihelix transcription factor ASIL2"/>
    <property type="match status" value="1"/>
</dbReference>
<proteinExistence type="predicted"/>
<reference evidence="4 5" key="1">
    <citation type="journal article" date="2024" name="Plant J.">
        <title>Genome sequences and population genomics reveal climatic adaptation and genomic divergence between two closely related sweetgum species.</title>
        <authorList>
            <person name="Xu W.Q."/>
            <person name="Ren C.Q."/>
            <person name="Zhang X.Y."/>
            <person name="Comes H.P."/>
            <person name="Liu X.H."/>
            <person name="Li Y.G."/>
            <person name="Kettle C.J."/>
            <person name="Jalonen R."/>
            <person name="Gaisberger H."/>
            <person name="Ma Y.Z."/>
            <person name="Qiu Y.X."/>
        </authorList>
    </citation>
    <scope>NUCLEOTIDE SEQUENCE [LARGE SCALE GENOMIC DNA]</scope>
    <source>
        <strain evidence="4">Hangzhou</strain>
    </source>
</reference>
<feature type="domain" description="Myb-like" evidence="2">
    <location>
        <begin position="26"/>
        <end position="86"/>
    </location>
</feature>
<evidence type="ECO:0000256" key="1">
    <source>
        <dbReference type="SAM" id="MobiDB-lite"/>
    </source>
</evidence>
<sequence>MSTSSPPPAPAPAPTTTARKVPPPCWTHDETLALIEAYRERWLSLRRGYLRSSDWDAVATAVSRRCRLVTPSKSSAQCRHKIEKLRQRYRAEKQRSLSFPGKFFSSWVFFGNLDFIDEGSTSAVGSNQDADPAGGFRVKTLADRKLVRLGFVGSKNCGNIDGISNPNADLGHDVDDGINDGGGFRPKVLGDRNSIPLGFIGSKNYGKFDGNSNPKLDFDHDIDVGSGFPLKSLGDRSSVPPGFRAKNYGKIDVNFESYLDFDHEVDDGIDAVRGVHGKTLRSSVPLRFRPKNYSGFNGNSDPNVDFDHNFEDGIDSSGGFGVKTPGNWHSVPPGFRSKNYRNIDGNSNSNLNSSILNGCSSSSRLKFAKKSGGGGGGGGVKRGMVDPIVEMVSSIRLLGEYFVKMEKMKMEMAMEIEKMRMEMEMKRNEVLLESQRQIVDAFLKAFLEKKKKVKIMVSPDS</sequence>
<evidence type="ECO:0000259" key="2">
    <source>
        <dbReference type="PROSITE" id="PS50090"/>
    </source>
</evidence>
<dbReference type="PROSITE" id="PS50090">
    <property type="entry name" value="MYB_LIKE"/>
    <property type="match status" value="1"/>
</dbReference>
<feature type="region of interest" description="Disordered" evidence="1">
    <location>
        <begin position="1"/>
        <end position="22"/>
    </location>
</feature>
<feature type="compositionally biased region" description="Pro residues" evidence="1">
    <location>
        <begin position="1"/>
        <end position="13"/>
    </location>
</feature>
<evidence type="ECO:0000259" key="3">
    <source>
        <dbReference type="PROSITE" id="PS51029"/>
    </source>
</evidence>
<evidence type="ECO:0000313" key="4">
    <source>
        <dbReference type="EMBL" id="KAK9274505.1"/>
    </source>
</evidence>
<dbReference type="AlphaFoldDB" id="A0AAP0RCJ6"/>
<accession>A0AAP0RCJ6</accession>
<dbReference type="Gene3D" id="1.10.10.60">
    <property type="entry name" value="Homeodomain-like"/>
    <property type="match status" value="1"/>
</dbReference>
<evidence type="ECO:0000313" key="5">
    <source>
        <dbReference type="Proteomes" id="UP001415857"/>
    </source>
</evidence>
<dbReference type="PANTHER" id="PTHR31307">
    <property type="entry name" value="TRIHELIX TRANSCRIPTION FACTOR ASIL2"/>
    <property type="match status" value="1"/>
</dbReference>
<evidence type="ECO:0008006" key="6">
    <source>
        <dbReference type="Google" id="ProtNLM"/>
    </source>
</evidence>
<dbReference type="Proteomes" id="UP001415857">
    <property type="component" value="Unassembled WGS sequence"/>
</dbReference>
<dbReference type="InterPro" id="IPR044823">
    <property type="entry name" value="ASIL1/2-like"/>
</dbReference>
<protein>
    <recommendedName>
        <fullName evidence="6">Myb-like domain-containing protein</fullName>
    </recommendedName>
</protein>
<feature type="domain" description="MADF" evidence="3">
    <location>
        <begin position="14"/>
        <end position="121"/>
    </location>
</feature>
<dbReference type="InterPro" id="IPR001005">
    <property type="entry name" value="SANT/Myb"/>
</dbReference>
<name>A0AAP0RCJ6_LIQFO</name>
<dbReference type="PROSITE" id="PS51029">
    <property type="entry name" value="MADF"/>
    <property type="match status" value="1"/>
</dbReference>
<dbReference type="PANTHER" id="PTHR31307:SF43">
    <property type="entry name" value="TRIHELIX TRANSCRIPTION FACTOR ASIL2-LIKE"/>
    <property type="match status" value="1"/>
</dbReference>